<dbReference type="Pfam" id="PF11305">
    <property type="entry name" value="DUF3107"/>
    <property type="match status" value="1"/>
</dbReference>
<evidence type="ECO:0008006" key="3">
    <source>
        <dbReference type="Google" id="ProtNLM"/>
    </source>
</evidence>
<accession>A0A2U3P3G5</accession>
<keyword evidence="2" id="KW-1185">Reference proteome</keyword>
<name>A0A2U3P3G5_9MYCO</name>
<organism evidence="1 2">
    <name type="scientific">Mycobacterium numidiamassiliense</name>
    <dbReference type="NCBI Taxonomy" id="1841861"/>
    <lineage>
        <taxon>Bacteria</taxon>
        <taxon>Bacillati</taxon>
        <taxon>Actinomycetota</taxon>
        <taxon>Actinomycetes</taxon>
        <taxon>Mycobacteriales</taxon>
        <taxon>Mycobacteriaceae</taxon>
        <taxon>Mycobacterium</taxon>
    </lineage>
</organism>
<proteinExistence type="predicted"/>
<gene>
    <name evidence="1" type="ORF">MNAB215_454</name>
</gene>
<dbReference type="Proteomes" id="UP000240424">
    <property type="component" value="Unassembled WGS sequence"/>
</dbReference>
<evidence type="ECO:0000313" key="1">
    <source>
        <dbReference type="EMBL" id="SPM38277.1"/>
    </source>
</evidence>
<dbReference type="STRING" id="1841861.GCA_900157365_04657"/>
<reference evidence="1 2" key="1">
    <citation type="submission" date="2017-01" db="EMBL/GenBank/DDBJ databases">
        <authorList>
            <consortium name="Urmite Genomes"/>
        </authorList>
    </citation>
    <scope>NUCLEOTIDE SEQUENCE [LARGE SCALE GENOMIC DNA]</scope>
    <source>
        <strain evidence="1 2">AB215</strain>
    </source>
</reference>
<dbReference type="AlphaFoldDB" id="A0A2U3P3G5"/>
<dbReference type="EMBL" id="FUEZ01000003">
    <property type="protein sequence ID" value="SPM38277.1"/>
    <property type="molecule type" value="Genomic_DNA"/>
</dbReference>
<protein>
    <recommendedName>
        <fullName evidence="3">ATP-binding protein</fullName>
    </recommendedName>
</protein>
<evidence type="ECO:0000313" key="2">
    <source>
        <dbReference type="Proteomes" id="UP000240424"/>
    </source>
</evidence>
<sequence>MEGAPVEVKIGITDSPRELAFSSAQTPGEVEELVSAALGGSSNLLSLNDDKGRRFLVNTAKIAYVEIGVADGRRVGFGIGAGADAKAGGKGAKGE</sequence>
<dbReference type="InterPro" id="IPR021456">
    <property type="entry name" value="DUF3107"/>
</dbReference>